<name>A0A0J1FVG1_9FIRM</name>
<dbReference type="Pfam" id="PF01925">
    <property type="entry name" value="TauE"/>
    <property type="match status" value="1"/>
</dbReference>
<dbReference type="PATRIC" id="fig|476652.3.peg.922"/>
<evidence type="ECO:0000256" key="5">
    <source>
        <dbReference type="ARBA" id="ARBA00022692"/>
    </source>
</evidence>
<dbReference type="InterPro" id="IPR002781">
    <property type="entry name" value="TM_pro_TauE-like"/>
</dbReference>
<keyword evidence="5 8" id="KW-0812">Transmembrane</keyword>
<comment type="subcellular location">
    <subcellularLocation>
        <location evidence="1 8">Cell membrane</location>
        <topology evidence="1 8">Multi-pass membrane protein</topology>
    </subcellularLocation>
</comment>
<feature type="transmembrane region" description="Helical" evidence="8">
    <location>
        <begin position="192"/>
        <end position="211"/>
    </location>
</feature>
<feature type="transmembrane region" description="Helical" evidence="8">
    <location>
        <begin position="166"/>
        <end position="185"/>
    </location>
</feature>
<dbReference type="AlphaFoldDB" id="A0A0J1FVG1"/>
<keyword evidence="6 8" id="KW-1133">Transmembrane helix</keyword>
<dbReference type="STRING" id="476652.DEAC_c08970"/>
<evidence type="ECO:0000256" key="7">
    <source>
        <dbReference type="ARBA" id="ARBA00023136"/>
    </source>
</evidence>
<evidence type="ECO:0000256" key="6">
    <source>
        <dbReference type="ARBA" id="ARBA00022989"/>
    </source>
</evidence>
<evidence type="ECO:0000256" key="3">
    <source>
        <dbReference type="ARBA" id="ARBA00022448"/>
    </source>
</evidence>
<protein>
    <recommendedName>
        <fullName evidence="8">Probable membrane transporter protein</fullName>
    </recommendedName>
</protein>
<dbReference type="EMBL" id="LDZY01000003">
    <property type="protein sequence ID" value="KLU66963.1"/>
    <property type="molecule type" value="Genomic_DNA"/>
</dbReference>
<evidence type="ECO:0000256" key="8">
    <source>
        <dbReference type="RuleBase" id="RU363041"/>
    </source>
</evidence>
<evidence type="ECO:0000313" key="10">
    <source>
        <dbReference type="Proteomes" id="UP000036356"/>
    </source>
</evidence>
<dbReference type="PANTHER" id="PTHR30269:SF37">
    <property type="entry name" value="MEMBRANE TRANSPORTER PROTEIN"/>
    <property type="match status" value="1"/>
</dbReference>
<dbReference type="PANTHER" id="PTHR30269">
    <property type="entry name" value="TRANSMEMBRANE PROTEIN YFCA"/>
    <property type="match status" value="1"/>
</dbReference>
<dbReference type="Proteomes" id="UP000036356">
    <property type="component" value="Unassembled WGS sequence"/>
</dbReference>
<feature type="transmembrane region" description="Helical" evidence="8">
    <location>
        <begin position="126"/>
        <end position="146"/>
    </location>
</feature>
<accession>A0A0J1FVG1</accession>
<keyword evidence="7 8" id="KW-0472">Membrane</keyword>
<keyword evidence="3" id="KW-0813">Transport</keyword>
<feature type="transmembrane region" description="Helical" evidence="8">
    <location>
        <begin position="226"/>
        <end position="243"/>
    </location>
</feature>
<organism evidence="9 10">
    <name type="scientific">Desulfosporosinus acididurans</name>
    <dbReference type="NCBI Taxonomy" id="476652"/>
    <lineage>
        <taxon>Bacteria</taxon>
        <taxon>Bacillati</taxon>
        <taxon>Bacillota</taxon>
        <taxon>Clostridia</taxon>
        <taxon>Eubacteriales</taxon>
        <taxon>Desulfitobacteriaceae</taxon>
        <taxon>Desulfosporosinus</taxon>
    </lineage>
</organism>
<evidence type="ECO:0000256" key="2">
    <source>
        <dbReference type="ARBA" id="ARBA00009142"/>
    </source>
</evidence>
<dbReference type="GO" id="GO:0005886">
    <property type="term" value="C:plasma membrane"/>
    <property type="evidence" value="ECO:0007669"/>
    <property type="project" value="UniProtKB-SubCell"/>
</dbReference>
<keyword evidence="4 8" id="KW-1003">Cell membrane</keyword>
<dbReference type="InterPro" id="IPR052017">
    <property type="entry name" value="TSUP"/>
</dbReference>
<evidence type="ECO:0000256" key="1">
    <source>
        <dbReference type="ARBA" id="ARBA00004651"/>
    </source>
</evidence>
<evidence type="ECO:0000256" key="4">
    <source>
        <dbReference type="ARBA" id="ARBA00022475"/>
    </source>
</evidence>
<comment type="caution">
    <text evidence="9">The sequence shown here is derived from an EMBL/GenBank/DDBJ whole genome shotgun (WGS) entry which is preliminary data.</text>
</comment>
<evidence type="ECO:0000313" key="9">
    <source>
        <dbReference type="EMBL" id="KLU66963.1"/>
    </source>
</evidence>
<keyword evidence="10" id="KW-1185">Reference proteome</keyword>
<feature type="transmembrane region" description="Helical" evidence="8">
    <location>
        <begin position="72"/>
        <end position="90"/>
    </location>
</feature>
<feature type="transmembrane region" description="Helical" evidence="8">
    <location>
        <begin position="96"/>
        <end position="114"/>
    </location>
</feature>
<sequence length="244" mass="26912">MLMLTTLYIVLVVLLASLLQTLTGFGYALLATPLLTLVIDTKEVVMFTLVTSTLISVIMICRTAGKARFRQLILPFAASIMGILPGLYVMRVISESLLKGFVGIVLIASSILMTKSSRIKIRRQGLFKAVLGFISGFLTATTGLGGPPMVLCMIALSEDKELVRASLARFFLLSNIVTLSMSYFAQTFHLEYLNFNVLVACLVIFLGYWIGEKLFVRLDFPTLKKFGLSVILFSGLAMFAQFIH</sequence>
<comment type="similarity">
    <text evidence="2 8">Belongs to the 4-toluene sulfonate uptake permease (TSUP) (TC 2.A.102) family.</text>
</comment>
<gene>
    <name evidence="9" type="ORF">DEAC_c08970</name>
</gene>
<proteinExistence type="inferred from homology"/>
<reference evidence="9 10" key="1">
    <citation type="submission" date="2015-06" db="EMBL/GenBank/DDBJ databases">
        <title>Draft genome of the moderately acidophilic sulfate reducer Candidatus Desulfosporosinus acididurans strain M1.</title>
        <authorList>
            <person name="Poehlein A."/>
            <person name="Petzsch P."/>
            <person name="Johnson B.D."/>
            <person name="Schloemann M."/>
            <person name="Daniel R."/>
            <person name="Muehling M."/>
        </authorList>
    </citation>
    <scope>NUCLEOTIDE SEQUENCE [LARGE SCALE GENOMIC DNA]</scope>
    <source>
        <strain evidence="9 10">M1</strain>
    </source>
</reference>
<feature type="transmembrane region" description="Helical" evidence="8">
    <location>
        <begin position="44"/>
        <end position="65"/>
    </location>
</feature>